<organism evidence="1 2">
    <name type="scientific">Glycomyces endophyticus</name>
    <dbReference type="NCBI Taxonomy" id="480996"/>
    <lineage>
        <taxon>Bacteria</taxon>
        <taxon>Bacillati</taxon>
        <taxon>Actinomycetota</taxon>
        <taxon>Actinomycetes</taxon>
        <taxon>Glycomycetales</taxon>
        <taxon>Glycomycetaceae</taxon>
        <taxon>Glycomyces</taxon>
    </lineage>
</organism>
<accession>A0ABP4TZ16</accession>
<name>A0ABP4TZ16_9ACTN</name>
<sequence>MGEQRMAGNAPVDLVLVEFSGDRFDGRVLAELERLAADGTITVLDALLVSRGPDGAVTWMEAANVDERLASLVGEPSGVLAAEDAELIAEELQPDTAIGMLVFEHTWAATLAEAVRGVGGRLVDWQRVPATALTALAEEASS</sequence>
<protein>
    <recommendedName>
        <fullName evidence="3">DUF1269 domain-containing protein</fullName>
    </recommendedName>
</protein>
<dbReference type="InterPro" id="IPR046288">
    <property type="entry name" value="DUF6325"/>
</dbReference>
<proteinExistence type="predicted"/>
<evidence type="ECO:0008006" key="3">
    <source>
        <dbReference type="Google" id="ProtNLM"/>
    </source>
</evidence>
<dbReference type="Proteomes" id="UP001499851">
    <property type="component" value="Unassembled WGS sequence"/>
</dbReference>
<reference evidence="2" key="1">
    <citation type="journal article" date="2019" name="Int. J. Syst. Evol. Microbiol.">
        <title>The Global Catalogue of Microorganisms (GCM) 10K type strain sequencing project: providing services to taxonomists for standard genome sequencing and annotation.</title>
        <authorList>
            <consortium name="The Broad Institute Genomics Platform"/>
            <consortium name="The Broad Institute Genome Sequencing Center for Infectious Disease"/>
            <person name="Wu L."/>
            <person name="Ma J."/>
        </authorList>
    </citation>
    <scope>NUCLEOTIDE SEQUENCE [LARGE SCALE GENOMIC DNA]</scope>
    <source>
        <strain evidence="2">JCM 16001</strain>
    </source>
</reference>
<evidence type="ECO:0000313" key="2">
    <source>
        <dbReference type="Proteomes" id="UP001499851"/>
    </source>
</evidence>
<keyword evidence="2" id="KW-1185">Reference proteome</keyword>
<dbReference type="Pfam" id="PF19850">
    <property type="entry name" value="DUF6325"/>
    <property type="match status" value="1"/>
</dbReference>
<evidence type="ECO:0000313" key="1">
    <source>
        <dbReference type="EMBL" id="GAA1695423.1"/>
    </source>
</evidence>
<dbReference type="EMBL" id="BAAAQF010000034">
    <property type="protein sequence ID" value="GAA1695423.1"/>
    <property type="molecule type" value="Genomic_DNA"/>
</dbReference>
<gene>
    <name evidence="1" type="ORF">GCM10009830_49150</name>
</gene>
<comment type="caution">
    <text evidence="1">The sequence shown here is derived from an EMBL/GenBank/DDBJ whole genome shotgun (WGS) entry which is preliminary data.</text>
</comment>